<dbReference type="Gene3D" id="2.60.40.10">
    <property type="entry name" value="Immunoglobulins"/>
    <property type="match status" value="2"/>
</dbReference>
<sequence>MGVSSRTLAQRAAALRDRIALGAVTLTPAVTLSATPDSVTSSGSVVLTAQASNVQAVEFYREDVRVATFTAPPYTYSEPLNATANGIRTYRAVGLSVQATVEASATVTVAIPAVTLRVSTARITQPGTVTLTADVASGVTVASVAFARNGTPLGMDSAAPFTFSESLTYLDNGTRSYTATVTDTAGRSAASASVLVTVAIADTAAPTLSLDVSPDPVTAAGNVTLNAAAADDRGVAKVAFYVDGTLISTDTTAPYSATKAVTAADNGDRTFKAIATDTSGNTSQATRIVPVRIVTPGILYAEPADPWTAYDWNDSVGASSTDAATLVITTALLDQYGRIATDPADGIAKWLLDFRDLPANIRNPRNMTTGKRAIYIKAGNRWVWCVHGQAMGVGGGGTSRGIVGCAGGSKFTFSDFSFHGPHTHMATGQYAGAVRPEGAKHSELRQVNLRRTQGFRAQKAQLGDNNTQGFVMRMAHGWNTNGQIRDTSTNTGWKLGSTVDVDRQVANLWQLASSTVRRYQVEYCISEQEPGDSYIEDTGNSYDVQLYGATDYVRVIWRVEARGAYPMNLGSDYSGGGFIYDGSTCKWLSTEECYALETSNYGFAHAGGGHTRFRDVVAYNRGVAIGGVRPDGTPDTMHYDRDYGSSADTSGRITDGLRGGWGAPTDSDPNRRKDGPDNGTSARGTVFSRIERFNGGVGAIPQSALDGAMAEIQGKRDAAGVVVGRRNPAA</sequence>
<proteinExistence type="predicted"/>
<organism evidence="2 3">
    <name type="scientific">Deinococcus rufus</name>
    <dbReference type="NCBI Taxonomy" id="2136097"/>
    <lineage>
        <taxon>Bacteria</taxon>
        <taxon>Thermotogati</taxon>
        <taxon>Deinococcota</taxon>
        <taxon>Deinococci</taxon>
        <taxon>Deinococcales</taxon>
        <taxon>Deinococcaceae</taxon>
        <taxon>Deinococcus</taxon>
    </lineage>
</organism>
<evidence type="ECO:0000256" key="1">
    <source>
        <dbReference type="SAM" id="MobiDB-lite"/>
    </source>
</evidence>
<dbReference type="Pfam" id="PF17957">
    <property type="entry name" value="Big_7"/>
    <property type="match status" value="2"/>
</dbReference>
<dbReference type="Proteomes" id="UP001595803">
    <property type="component" value="Unassembled WGS sequence"/>
</dbReference>
<dbReference type="InterPro" id="IPR013783">
    <property type="entry name" value="Ig-like_fold"/>
</dbReference>
<dbReference type="RefSeq" id="WP_322472208.1">
    <property type="nucleotide sequence ID" value="NZ_JBHRZG010000024.1"/>
</dbReference>
<comment type="caution">
    <text evidence="2">The sequence shown here is derived from an EMBL/GenBank/DDBJ whole genome shotgun (WGS) entry which is preliminary data.</text>
</comment>
<name>A0ABV7ZBP0_9DEIO</name>
<accession>A0ABV7ZBP0</accession>
<dbReference type="EMBL" id="JBHRZG010000024">
    <property type="protein sequence ID" value="MFC3834807.1"/>
    <property type="molecule type" value="Genomic_DNA"/>
</dbReference>
<protein>
    <submittedName>
        <fullName evidence="2">Ig-like domain-containing protein</fullName>
    </submittedName>
</protein>
<feature type="region of interest" description="Disordered" evidence="1">
    <location>
        <begin position="642"/>
        <end position="685"/>
    </location>
</feature>
<keyword evidence="3" id="KW-1185">Reference proteome</keyword>
<evidence type="ECO:0000313" key="3">
    <source>
        <dbReference type="Proteomes" id="UP001595803"/>
    </source>
</evidence>
<evidence type="ECO:0000313" key="2">
    <source>
        <dbReference type="EMBL" id="MFC3834807.1"/>
    </source>
</evidence>
<gene>
    <name evidence="2" type="ORF">ACFOSB_18265</name>
</gene>
<reference evidence="3" key="1">
    <citation type="journal article" date="2019" name="Int. J. Syst. Evol. Microbiol.">
        <title>The Global Catalogue of Microorganisms (GCM) 10K type strain sequencing project: providing services to taxonomists for standard genome sequencing and annotation.</title>
        <authorList>
            <consortium name="The Broad Institute Genomics Platform"/>
            <consortium name="The Broad Institute Genome Sequencing Center for Infectious Disease"/>
            <person name="Wu L."/>
            <person name="Ma J."/>
        </authorList>
    </citation>
    <scope>NUCLEOTIDE SEQUENCE [LARGE SCALE GENOMIC DNA]</scope>
    <source>
        <strain evidence="3">CCTCC AB 2017081</strain>
    </source>
</reference>